<organism evidence="3 4">
    <name type="scientific">Ditylenchus dipsaci</name>
    <dbReference type="NCBI Taxonomy" id="166011"/>
    <lineage>
        <taxon>Eukaryota</taxon>
        <taxon>Metazoa</taxon>
        <taxon>Ecdysozoa</taxon>
        <taxon>Nematoda</taxon>
        <taxon>Chromadorea</taxon>
        <taxon>Rhabditida</taxon>
        <taxon>Tylenchina</taxon>
        <taxon>Tylenchomorpha</taxon>
        <taxon>Sphaerularioidea</taxon>
        <taxon>Anguinidae</taxon>
        <taxon>Anguininae</taxon>
        <taxon>Ditylenchus</taxon>
    </lineage>
</organism>
<keyword evidence="3" id="KW-1185">Reference proteome</keyword>
<proteinExistence type="predicted"/>
<dbReference type="InterPro" id="IPR036047">
    <property type="entry name" value="F-box-like_dom_sf"/>
</dbReference>
<dbReference type="Pfam" id="PF12937">
    <property type="entry name" value="F-box-like"/>
    <property type="match status" value="1"/>
</dbReference>
<dbReference type="AlphaFoldDB" id="A0A915DVI5"/>
<evidence type="ECO:0000259" key="2">
    <source>
        <dbReference type="Pfam" id="PF12937"/>
    </source>
</evidence>
<evidence type="ECO:0000313" key="3">
    <source>
        <dbReference type="Proteomes" id="UP000887574"/>
    </source>
</evidence>
<feature type="compositionally biased region" description="Polar residues" evidence="1">
    <location>
        <begin position="42"/>
        <end position="54"/>
    </location>
</feature>
<evidence type="ECO:0000256" key="1">
    <source>
        <dbReference type="SAM" id="MobiDB-lite"/>
    </source>
</evidence>
<dbReference type="SUPFAM" id="SSF81383">
    <property type="entry name" value="F-box domain"/>
    <property type="match status" value="1"/>
</dbReference>
<protein>
    <submittedName>
        <fullName evidence="4">F-box domain-containing protein</fullName>
    </submittedName>
</protein>
<feature type="domain" description="F-box" evidence="2">
    <location>
        <begin position="69"/>
        <end position="99"/>
    </location>
</feature>
<feature type="region of interest" description="Disordered" evidence="1">
    <location>
        <begin position="38"/>
        <end position="61"/>
    </location>
</feature>
<dbReference type="WBParaSite" id="jg23933">
    <property type="protein sequence ID" value="jg23933"/>
    <property type="gene ID" value="jg23933"/>
</dbReference>
<dbReference type="InterPro" id="IPR001810">
    <property type="entry name" value="F-box_dom"/>
</dbReference>
<sequence length="106" mass="12101">MAVPGICIPHAIFDHLQLIFFCPFWMAFTAKLTRRTADPMETGSSEPAQSSSFRIESHSDQVNDPTFVPTNVAVRIFSFVSRDDLDNCVLVCKQWKWLIDYGENFP</sequence>
<dbReference type="Proteomes" id="UP000887574">
    <property type="component" value="Unplaced"/>
</dbReference>
<reference evidence="4" key="1">
    <citation type="submission" date="2022-11" db="UniProtKB">
        <authorList>
            <consortium name="WormBaseParasite"/>
        </authorList>
    </citation>
    <scope>IDENTIFICATION</scope>
</reference>
<evidence type="ECO:0000313" key="4">
    <source>
        <dbReference type="WBParaSite" id="jg23933"/>
    </source>
</evidence>
<name>A0A915DVI5_9BILA</name>
<accession>A0A915DVI5</accession>
<dbReference type="Gene3D" id="1.20.1280.50">
    <property type="match status" value="1"/>
</dbReference>